<organism evidence="3 4">
    <name type="scientific">Marinilabilia salmonicolor</name>
    <dbReference type="NCBI Taxonomy" id="989"/>
    <lineage>
        <taxon>Bacteria</taxon>
        <taxon>Pseudomonadati</taxon>
        <taxon>Bacteroidota</taxon>
        <taxon>Bacteroidia</taxon>
        <taxon>Marinilabiliales</taxon>
        <taxon>Marinilabiliaceae</taxon>
        <taxon>Marinilabilia</taxon>
    </lineage>
</organism>
<protein>
    <recommendedName>
        <fullName evidence="5">Tetratricopeptide repeat protein</fullName>
    </recommendedName>
</protein>
<keyword evidence="4" id="KW-1185">Reference proteome</keyword>
<dbReference type="InterPro" id="IPR019734">
    <property type="entry name" value="TPR_rpt"/>
</dbReference>
<feature type="repeat" description="TPR" evidence="1">
    <location>
        <begin position="147"/>
        <end position="180"/>
    </location>
</feature>
<evidence type="ECO:0000313" key="3">
    <source>
        <dbReference type="EMBL" id="RCW35360.1"/>
    </source>
</evidence>
<keyword evidence="2" id="KW-0472">Membrane</keyword>
<dbReference type="AlphaFoldDB" id="A0A2T0XES0"/>
<dbReference type="EMBL" id="QPIZ01000010">
    <property type="protein sequence ID" value="RCW35360.1"/>
    <property type="molecule type" value="Genomic_DNA"/>
</dbReference>
<dbReference type="Proteomes" id="UP000252733">
    <property type="component" value="Unassembled WGS sequence"/>
</dbReference>
<dbReference type="OrthoDB" id="1115734at2"/>
<evidence type="ECO:0000256" key="2">
    <source>
        <dbReference type="SAM" id="Phobius"/>
    </source>
</evidence>
<gene>
    <name evidence="3" type="ORF">DFO77_110127</name>
</gene>
<keyword evidence="2" id="KW-0812">Transmembrane</keyword>
<dbReference type="InterPro" id="IPR011990">
    <property type="entry name" value="TPR-like_helical_dom_sf"/>
</dbReference>
<dbReference type="STRING" id="1168289.GCA_000259075_02182"/>
<accession>A0A2T0XES0</accession>
<dbReference type="RefSeq" id="WP_106153750.1">
    <property type="nucleotide sequence ID" value="NZ_PVTS01000012.1"/>
</dbReference>
<evidence type="ECO:0008006" key="5">
    <source>
        <dbReference type="Google" id="ProtNLM"/>
    </source>
</evidence>
<sequence length="561" mass="65420">MKFCSFCTLLLVVTFWSCQTPFQREAKRTLVAIDSLIYEDYEVANDSLRDIDVFQLNLKNRGYYYLLSTILKSRLDESFVSDSAISVAVESFRSPLPNNNIARALIYQGIVRYKIPNIPDSLVFTSLKEVEPMVDAFPGLLRLEEETKLWFFLGILHYNNNNFQQAEKYLDMALRKAEQMEDVSAVVITSLAVFWRYMSIGNREKAKGVLDKLENVEGISFEDQYDIINARAAFYYYYKDYENALKEYKILEEQMSEVKLKPRLSNIYYSISRIYSGLGKRDSSLYYAKKSVEHFPDSLGEWQDYYLFVNLGSEASKVGDYELAAAQYKDAVDFLVDKSGERSEKKILELEKQYDLSEARVETLRQKQKFQRFAFIAGAGFVLLVFIVLIYFLNLRKSRVEYENERLMRISAEKEVAGKVREGFQRRHLLRFYQLITQREMVAQQRFDMLSQKYIRSDSSAYKELQTELNALKEEFSGMMYDLMNDDLFYSNVDVPSGFPLSNTEKVVLFLLKFEIPSVEIATVLGITNNNLRVRKSNLKKRILENLSDYPSLNNLLALFN</sequence>
<dbReference type="SMART" id="SM00028">
    <property type="entry name" value="TPR"/>
    <property type="match status" value="4"/>
</dbReference>
<comment type="caution">
    <text evidence="3">The sequence shown here is derived from an EMBL/GenBank/DDBJ whole genome shotgun (WGS) entry which is preliminary data.</text>
</comment>
<evidence type="ECO:0000256" key="1">
    <source>
        <dbReference type="PROSITE-ProRule" id="PRU00339"/>
    </source>
</evidence>
<dbReference type="SUPFAM" id="SSF48452">
    <property type="entry name" value="TPR-like"/>
    <property type="match status" value="1"/>
</dbReference>
<reference evidence="3 4" key="1">
    <citation type="submission" date="2018-07" db="EMBL/GenBank/DDBJ databases">
        <title>Freshwater and sediment microbial communities from various areas in North America, analyzing microbe dynamics in response to fracking.</title>
        <authorList>
            <person name="Lamendella R."/>
        </authorList>
    </citation>
    <scope>NUCLEOTIDE SEQUENCE [LARGE SCALE GENOMIC DNA]</scope>
    <source>
        <strain evidence="3 4">160A</strain>
    </source>
</reference>
<name>A0A2T0XES0_9BACT</name>
<keyword evidence="2" id="KW-1133">Transmembrane helix</keyword>
<dbReference type="PROSITE" id="PS50005">
    <property type="entry name" value="TPR"/>
    <property type="match status" value="1"/>
</dbReference>
<feature type="transmembrane region" description="Helical" evidence="2">
    <location>
        <begin position="373"/>
        <end position="393"/>
    </location>
</feature>
<keyword evidence="1" id="KW-0802">TPR repeat</keyword>
<dbReference type="Gene3D" id="1.25.40.10">
    <property type="entry name" value="Tetratricopeptide repeat domain"/>
    <property type="match status" value="1"/>
</dbReference>
<proteinExistence type="predicted"/>
<evidence type="ECO:0000313" key="4">
    <source>
        <dbReference type="Proteomes" id="UP000252733"/>
    </source>
</evidence>